<dbReference type="InterPro" id="IPR036041">
    <property type="entry name" value="Ribosome-inact_prot_sf"/>
</dbReference>
<dbReference type="InterPro" id="IPR016138">
    <property type="entry name" value="Ribosome_inactivat_prot_sub1"/>
</dbReference>
<accession>W6A9Y7</accession>
<dbReference type="InterPro" id="IPR001574">
    <property type="entry name" value="Ribosome_inactivat_prot"/>
</dbReference>
<dbReference type="RefSeq" id="WP_025250933.1">
    <property type="nucleotide sequence ID" value="NZ_CP006934.1"/>
</dbReference>
<evidence type="ECO:0000256" key="1">
    <source>
        <dbReference type="SAM" id="MobiDB-lite"/>
    </source>
</evidence>
<proteinExistence type="predicted"/>
<dbReference type="GO" id="GO:0030598">
    <property type="term" value="F:rRNA N-glycosylase activity"/>
    <property type="evidence" value="ECO:0007669"/>
    <property type="project" value="InterPro"/>
</dbReference>
<keyword evidence="3" id="KW-1185">Reference proteome</keyword>
<dbReference type="SUPFAM" id="SSF56371">
    <property type="entry name" value="Ribosome inactivating proteins (RIP)"/>
    <property type="match status" value="1"/>
</dbReference>
<organism evidence="2 3">
    <name type="scientific">Spiroplasma sabaudiense Ar-1343</name>
    <dbReference type="NCBI Taxonomy" id="1276257"/>
    <lineage>
        <taxon>Bacteria</taxon>
        <taxon>Bacillati</taxon>
        <taxon>Mycoplasmatota</taxon>
        <taxon>Mollicutes</taxon>
        <taxon>Entomoplasmatales</taxon>
        <taxon>Spiroplasmataceae</taxon>
        <taxon>Spiroplasma</taxon>
    </lineage>
</organism>
<evidence type="ECO:0000313" key="2">
    <source>
        <dbReference type="EMBL" id="AHI53796.1"/>
    </source>
</evidence>
<feature type="compositionally biased region" description="Basic and acidic residues" evidence="1">
    <location>
        <begin position="30"/>
        <end position="39"/>
    </location>
</feature>
<sequence length="284" mass="31931">MKETLNSINDTVLDSETNLVSEEDLSQPQKTKENDDLKRQVSTTPEFEVTLDITNGRTFVEGLSTIRDTLVATRGVATRIAQVGHIGEQLISLEGRQDGCFILNLRHYGIEQEGGRYIRIIVTLGDLYVAGMINNNNEYFHFGDADQQFRNINGFATAGILYRSGNYNHLIGNGDLQINWAAISNMYQSLLNFSSSSNSSGGQNKNLVILITLISESLRFYRITSLMAGALEEDSFNSINWGERIRPTVTNWGGITRTFWDNSYPFDAIRWLFILSFYANKPNG</sequence>
<reference evidence="2 3" key="1">
    <citation type="journal article" date="2014" name="Genome Biol. Evol.">
        <title>Molecular evolution of the substrate utilization strategies and putative virulence factors in mosquito-associated Spiroplasma species.</title>
        <authorList>
            <person name="Chang T.H."/>
            <person name="Lo W.S."/>
            <person name="Ku C."/>
            <person name="Chen L.L."/>
            <person name="Kuo C.H."/>
        </authorList>
    </citation>
    <scope>NUCLEOTIDE SEQUENCE [LARGE SCALE GENOMIC DNA]</scope>
    <source>
        <strain evidence="2">Ar-1343</strain>
    </source>
</reference>
<dbReference type="AlphaFoldDB" id="W6A9Y7"/>
<dbReference type="GO" id="GO:0017148">
    <property type="term" value="P:negative regulation of translation"/>
    <property type="evidence" value="ECO:0007669"/>
    <property type="project" value="InterPro"/>
</dbReference>
<protein>
    <submittedName>
        <fullName evidence="2">Uncharacterized protein</fullName>
    </submittedName>
</protein>
<dbReference type="PATRIC" id="fig|1276257.3.peg.396"/>
<gene>
    <name evidence="2" type="ORF">SSABA_v1c03870</name>
</gene>
<dbReference type="OrthoDB" id="391229at2"/>
<dbReference type="HOGENOM" id="CLU_979719_0_0_14"/>
<evidence type="ECO:0000313" key="3">
    <source>
        <dbReference type="Proteomes" id="UP000019265"/>
    </source>
</evidence>
<name>W6A9Y7_9MOLU</name>
<dbReference type="Gene3D" id="3.40.420.10">
    <property type="entry name" value="Ricin (A subunit), domain 1"/>
    <property type="match status" value="1"/>
</dbReference>
<dbReference type="Proteomes" id="UP000019265">
    <property type="component" value="Chromosome"/>
</dbReference>
<dbReference type="EMBL" id="CP006934">
    <property type="protein sequence ID" value="AHI53796.1"/>
    <property type="molecule type" value="Genomic_DNA"/>
</dbReference>
<dbReference type="KEGG" id="ssab:SSABA_v1c03870"/>
<dbReference type="Pfam" id="PF00161">
    <property type="entry name" value="RIP"/>
    <property type="match status" value="1"/>
</dbReference>
<feature type="region of interest" description="Disordered" evidence="1">
    <location>
        <begin position="16"/>
        <end position="41"/>
    </location>
</feature>